<accession>A0AAJ5CYI3</accession>
<reference evidence="3 5" key="3">
    <citation type="submission" date="2018-06" db="EMBL/GenBank/DDBJ databases">
        <authorList>
            <consortium name="Pathogen Informatics"/>
            <person name="Doyle S."/>
        </authorList>
    </citation>
    <scope>NUCLEOTIDE SEQUENCE [LARGE SCALE GENOMIC DNA]</scope>
    <source>
        <strain evidence="3 5">NCTC13159</strain>
    </source>
</reference>
<dbReference type="Proteomes" id="UP000254589">
    <property type="component" value="Unassembled WGS sequence"/>
</dbReference>
<dbReference type="RefSeq" id="WP_039411093.1">
    <property type="nucleotide sequence ID" value="NZ_CP010310.2"/>
</dbReference>
<reference evidence="2" key="2">
    <citation type="submission" date="2016-11" db="EMBL/GenBank/DDBJ databases">
        <title>Complete Genome Sequencing of Pandoraea pulmonicola DSM 16583.</title>
        <authorList>
            <person name="Chan K.-G."/>
        </authorList>
    </citation>
    <scope>NUCLEOTIDE SEQUENCE</scope>
    <source>
        <strain evidence="2">DSM 16583</strain>
    </source>
</reference>
<feature type="transmembrane region" description="Helical" evidence="1">
    <location>
        <begin position="39"/>
        <end position="59"/>
    </location>
</feature>
<evidence type="ECO:0000313" key="3">
    <source>
        <dbReference type="EMBL" id="SUA88580.1"/>
    </source>
</evidence>
<gene>
    <name evidence="3" type="ORF">NCTC13159_00029</name>
    <name evidence="2" type="ORF">RO07_20815</name>
</gene>
<proteinExistence type="predicted"/>
<dbReference type="EMBL" id="UGSJ01000001">
    <property type="protein sequence ID" value="SUA88580.1"/>
    <property type="molecule type" value="Genomic_DNA"/>
</dbReference>
<dbReference type="AlphaFoldDB" id="A0AAJ5CYI3"/>
<protein>
    <submittedName>
        <fullName evidence="3">Uncharacterized protein</fullName>
    </submittedName>
</protein>
<feature type="transmembrane region" description="Helical" evidence="1">
    <location>
        <begin position="71"/>
        <end position="89"/>
    </location>
</feature>
<evidence type="ECO:0000313" key="2">
    <source>
        <dbReference type="EMBL" id="AJC22319.1"/>
    </source>
</evidence>
<dbReference type="Proteomes" id="UP000035086">
    <property type="component" value="Chromosome"/>
</dbReference>
<keyword evidence="4" id="KW-1185">Reference proteome</keyword>
<name>A0AAJ5CYI3_PANPU</name>
<organism evidence="3 5">
    <name type="scientific">Pandoraea pulmonicola</name>
    <dbReference type="NCBI Taxonomy" id="93221"/>
    <lineage>
        <taxon>Bacteria</taxon>
        <taxon>Pseudomonadati</taxon>
        <taxon>Pseudomonadota</taxon>
        <taxon>Betaproteobacteria</taxon>
        <taxon>Burkholderiales</taxon>
        <taxon>Burkholderiaceae</taxon>
        <taxon>Pandoraea</taxon>
    </lineage>
</organism>
<keyword evidence="1" id="KW-0812">Transmembrane</keyword>
<feature type="transmembrane region" description="Helical" evidence="1">
    <location>
        <begin position="12"/>
        <end position="33"/>
    </location>
</feature>
<evidence type="ECO:0000256" key="1">
    <source>
        <dbReference type="SAM" id="Phobius"/>
    </source>
</evidence>
<dbReference type="KEGG" id="ppul:RO07_20815"/>
<keyword evidence="1" id="KW-1133">Transmembrane helix</keyword>
<evidence type="ECO:0000313" key="4">
    <source>
        <dbReference type="Proteomes" id="UP000035086"/>
    </source>
</evidence>
<dbReference type="EMBL" id="CP010310">
    <property type="protein sequence ID" value="AJC22319.1"/>
    <property type="molecule type" value="Genomic_DNA"/>
</dbReference>
<sequence length="124" mass="14357">MKKYRYRLAWYFAVLIMNYGFLLTGAKVLYLASLSALSYYLPASIFWFFAGPWLFGYRFRTGFAFGIRAERLGFFIIDIGILAAVLFLLQGNDKLAAIAIFAAMCGVEDVIWARESRSYLFRRR</sequence>
<feature type="transmembrane region" description="Helical" evidence="1">
    <location>
        <begin position="95"/>
        <end position="114"/>
    </location>
</feature>
<evidence type="ECO:0000313" key="5">
    <source>
        <dbReference type="Proteomes" id="UP000254589"/>
    </source>
</evidence>
<reference evidence="4" key="1">
    <citation type="submission" date="2014-12" db="EMBL/GenBank/DDBJ databases">
        <title>Complete Genome Sequencing of Pandoraea pulmonicola DSM 16583.</title>
        <authorList>
            <person name="Chan K.-G."/>
        </authorList>
    </citation>
    <scope>NUCLEOTIDE SEQUENCE [LARGE SCALE GENOMIC DNA]</scope>
    <source>
        <strain evidence="4">DSM 16583</strain>
    </source>
</reference>
<keyword evidence="1" id="KW-0472">Membrane</keyword>